<accession>A0A4V2F5N8</accession>
<organism evidence="2 3">
    <name type="scientific">Aquimarina brevivitae</name>
    <dbReference type="NCBI Taxonomy" id="323412"/>
    <lineage>
        <taxon>Bacteria</taxon>
        <taxon>Pseudomonadati</taxon>
        <taxon>Bacteroidota</taxon>
        <taxon>Flavobacteriia</taxon>
        <taxon>Flavobacteriales</taxon>
        <taxon>Flavobacteriaceae</taxon>
        <taxon>Aquimarina</taxon>
    </lineage>
</organism>
<feature type="transmembrane region" description="Helical" evidence="1">
    <location>
        <begin position="12"/>
        <end position="33"/>
    </location>
</feature>
<name>A0A4V2F5N8_9FLAO</name>
<keyword evidence="1" id="KW-0472">Membrane</keyword>
<comment type="caution">
    <text evidence="2">The sequence shown here is derived from an EMBL/GenBank/DDBJ whole genome shotgun (WGS) entry which is preliminary data.</text>
</comment>
<protein>
    <submittedName>
        <fullName evidence="2">Uncharacterized protein DUF4199</fullName>
    </submittedName>
</protein>
<dbReference type="InterPro" id="IPR025250">
    <property type="entry name" value="DUF4199"/>
</dbReference>
<dbReference type="OrthoDB" id="660361at2"/>
<keyword evidence="3" id="KW-1185">Reference proteome</keyword>
<dbReference type="EMBL" id="SGXE01000002">
    <property type="protein sequence ID" value="RZS93469.1"/>
    <property type="molecule type" value="Genomic_DNA"/>
</dbReference>
<evidence type="ECO:0000313" key="2">
    <source>
        <dbReference type="EMBL" id="RZS93469.1"/>
    </source>
</evidence>
<keyword evidence="1" id="KW-0812">Transmembrane</keyword>
<dbReference type="AlphaFoldDB" id="A0A4V2F5N8"/>
<dbReference type="Pfam" id="PF13858">
    <property type="entry name" value="DUF4199"/>
    <property type="match status" value="1"/>
</dbReference>
<dbReference type="Proteomes" id="UP000292262">
    <property type="component" value="Unassembled WGS sequence"/>
</dbReference>
<feature type="transmembrane region" description="Helical" evidence="1">
    <location>
        <begin position="39"/>
        <end position="59"/>
    </location>
</feature>
<keyword evidence="1" id="KW-1133">Transmembrane helix</keyword>
<proteinExistence type="predicted"/>
<gene>
    <name evidence="2" type="ORF">EV197_2048</name>
</gene>
<feature type="transmembrane region" description="Helical" evidence="1">
    <location>
        <begin position="152"/>
        <end position="170"/>
    </location>
</feature>
<dbReference type="RefSeq" id="WP_130286599.1">
    <property type="nucleotide sequence ID" value="NZ_SGXE01000002.1"/>
</dbReference>
<reference evidence="2 3" key="1">
    <citation type="submission" date="2019-02" db="EMBL/GenBank/DDBJ databases">
        <title>Genomic Encyclopedia of Type Strains, Phase IV (KMG-IV): sequencing the most valuable type-strain genomes for metagenomic binning, comparative biology and taxonomic classification.</title>
        <authorList>
            <person name="Goeker M."/>
        </authorList>
    </citation>
    <scope>NUCLEOTIDE SEQUENCE [LARGE SCALE GENOMIC DNA]</scope>
    <source>
        <strain evidence="2 3">DSM 17196</strain>
    </source>
</reference>
<sequence length="177" mass="20026">MENQTNTNKIGINYGIILATILTLFTVLGYAFYQEIFVKWWVFFLLLIVIVLIGILSAVKSRKILGGIISFKETFKAYFIPIVIGTLISTLVTILIFNVIDPEAAVAIKDRSIEVTMEFMQKFNVPEEDMNKAIADIRNADNFGALTQIKNWFGSMIVYIVIGLIVSLIIRKKEPIE</sequence>
<feature type="transmembrane region" description="Helical" evidence="1">
    <location>
        <begin position="79"/>
        <end position="100"/>
    </location>
</feature>
<evidence type="ECO:0000313" key="3">
    <source>
        <dbReference type="Proteomes" id="UP000292262"/>
    </source>
</evidence>
<evidence type="ECO:0000256" key="1">
    <source>
        <dbReference type="SAM" id="Phobius"/>
    </source>
</evidence>